<dbReference type="KEGG" id="tva:5465597"/>
<accession>A2DHL5</accession>
<organism evidence="1 2">
    <name type="scientific">Trichomonas vaginalis (strain ATCC PRA-98 / G3)</name>
    <dbReference type="NCBI Taxonomy" id="412133"/>
    <lineage>
        <taxon>Eukaryota</taxon>
        <taxon>Metamonada</taxon>
        <taxon>Parabasalia</taxon>
        <taxon>Trichomonadida</taxon>
        <taxon>Trichomonadidae</taxon>
        <taxon>Trichomonas</taxon>
    </lineage>
</organism>
<dbReference type="VEuPathDB" id="TrichDB:TVAG_365710"/>
<dbReference type="VEuPathDB" id="TrichDB:TVAGG3_0302650"/>
<proteinExistence type="predicted"/>
<protein>
    <recommendedName>
        <fullName evidence="3">LITAF domain-containing protein</fullName>
    </recommendedName>
</protein>
<dbReference type="EMBL" id="DS113201">
    <property type="protein sequence ID" value="EAY20063.1"/>
    <property type="molecule type" value="Genomic_DNA"/>
</dbReference>
<dbReference type="Proteomes" id="UP000001542">
    <property type="component" value="Unassembled WGS sequence"/>
</dbReference>
<reference evidence="1" key="1">
    <citation type="submission" date="2006-10" db="EMBL/GenBank/DDBJ databases">
        <authorList>
            <person name="Amadeo P."/>
            <person name="Zhao Q."/>
            <person name="Wortman J."/>
            <person name="Fraser-Liggett C."/>
            <person name="Carlton J."/>
        </authorList>
    </citation>
    <scope>NUCLEOTIDE SEQUENCE</scope>
    <source>
        <strain evidence="1">G3</strain>
    </source>
</reference>
<gene>
    <name evidence="1" type="ORF">TVAG_365710</name>
</gene>
<dbReference type="RefSeq" id="XP_001581049.1">
    <property type="nucleotide sequence ID" value="XM_001580999.1"/>
</dbReference>
<evidence type="ECO:0000313" key="1">
    <source>
        <dbReference type="EMBL" id="EAY20063.1"/>
    </source>
</evidence>
<evidence type="ECO:0008006" key="3">
    <source>
        <dbReference type="Google" id="ProtNLM"/>
    </source>
</evidence>
<evidence type="ECO:0000313" key="2">
    <source>
        <dbReference type="Proteomes" id="UP000001542"/>
    </source>
</evidence>
<dbReference type="InParanoid" id="A2DHL5"/>
<sequence>MSQRFAFVSNAQSTPSKHCPVCNFTGRGWQKFPKPSTCGKVSAGLLAFCCCCCLPFCCDCSIKWEWMCPACHHLHSEDDVGSDEAL</sequence>
<reference evidence="1" key="2">
    <citation type="journal article" date="2007" name="Science">
        <title>Draft genome sequence of the sexually transmitted pathogen Trichomonas vaginalis.</title>
        <authorList>
            <person name="Carlton J.M."/>
            <person name="Hirt R.P."/>
            <person name="Silva J.C."/>
            <person name="Delcher A.L."/>
            <person name="Schatz M."/>
            <person name="Zhao Q."/>
            <person name="Wortman J.R."/>
            <person name="Bidwell S.L."/>
            <person name="Alsmark U.C.M."/>
            <person name="Besteiro S."/>
            <person name="Sicheritz-Ponten T."/>
            <person name="Noel C.J."/>
            <person name="Dacks J.B."/>
            <person name="Foster P.G."/>
            <person name="Simillion C."/>
            <person name="Van de Peer Y."/>
            <person name="Miranda-Saavedra D."/>
            <person name="Barton G.J."/>
            <person name="Westrop G.D."/>
            <person name="Mueller S."/>
            <person name="Dessi D."/>
            <person name="Fiori P.L."/>
            <person name="Ren Q."/>
            <person name="Paulsen I."/>
            <person name="Zhang H."/>
            <person name="Bastida-Corcuera F.D."/>
            <person name="Simoes-Barbosa A."/>
            <person name="Brown M.T."/>
            <person name="Hayes R.D."/>
            <person name="Mukherjee M."/>
            <person name="Okumura C.Y."/>
            <person name="Schneider R."/>
            <person name="Smith A.J."/>
            <person name="Vanacova S."/>
            <person name="Villalvazo M."/>
            <person name="Haas B.J."/>
            <person name="Pertea M."/>
            <person name="Feldblyum T.V."/>
            <person name="Utterback T.R."/>
            <person name="Shu C.L."/>
            <person name="Osoegawa K."/>
            <person name="de Jong P.J."/>
            <person name="Hrdy I."/>
            <person name="Horvathova L."/>
            <person name="Zubacova Z."/>
            <person name="Dolezal P."/>
            <person name="Malik S.B."/>
            <person name="Logsdon J.M. Jr."/>
            <person name="Henze K."/>
            <person name="Gupta A."/>
            <person name="Wang C.C."/>
            <person name="Dunne R.L."/>
            <person name="Upcroft J.A."/>
            <person name="Upcroft P."/>
            <person name="White O."/>
            <person name="Salzberg S.L."/>
            <person name="Tang P."/>
            <person name="Chiu C.-H."/>
            <person name="Lee Y.-S."/>
            <person name="Embley T.M."/>
            <person name="Coombs G.H."/>
            <person name="Mottram J.C."/>
            <person name="Tachezy J."/>
            <person name="Fraser-Liggett C.M."/>
            <person name="Johnson P.J."/>
        </authorList>
    </citation>
    <scope>NUCLEOTIDE SEQUENCE [LARGE SCALE GENOMIC DNA]</scope>
    <source>
        <strain evidence="1">G3</strain>
    </source>
</reference>
<name>A2DHL5_TRIV3</name>
<dbReference type="AlphaFoldDB" id="A2DHL5"/>
<keyword evidence="2" id="KW-1185">Reference proteome</keyword>